<dbReference type="Proteomes" id="UP000745577">
    <property type="component" value="Unassembled WGS sequence"/>
</dbReference>
<dbReference type="InterPro" id="IPR000245">
    <property type="entry name" value="ATPase_proteolipid_csu"/>
</dbReference>
<dbReference type="PANTHER" id="PTHR10263">
    <property type="entry name" value="V-TYPE PROTON ATPASE PROTEOLIPID SUBUNIT"/>
    <property type="match status" value="1"/>
</dbReference>
<feature type="transmembrane region" description="Helical" evidence="8">
    <location>
        <begin position="60"/>
        <end position="78"/>
    </location>
</feature>
<accession>A0A955I8H3</accession>
<dbReference type="InterPro" id="IPR035921">
    <property type="entry name" value="F/V-ATP_Csub_sf"/>
</dbReference>
<dbReference type="CDD" id="cd18180">
    <property type="entry name" value="ATP-synt_Vo_Ao_c_NTPK_rpt2"/>
    <property type="match status" value="1"/>
</dbReference>
<reference evidence="10" key="1">
    <citation type="submission" date="2020-04" db="EMBL/GenBank/DDBJ databases">
        <authorList>
            <person name="Zhang T."/>
        </authorList>
    </citation>
    <scope>NUCLEOTIDE SEQUENCE</scope>
    <source>
        <strain evidence="10">HKST-UBA15</strain>
    </source>
</reference>
<feature type="transmembrane region" description="Helical" evidence="8">
    <location>
        <begin position="130"/>
        <end position="152"/>
    </location>
</feature>
<gene>
    <name evidence="10" type="ORF">KC675_04040</name>
</gene>
<dbReference type="GO" id="GO:0046961">
    <property type="term" value="F:proton-transporting ATPase activity, rotational mechanism"/>
    <property type="evidence" value="ECO:0007669"/>
    <property type="project" value="InterPro"/>
</dbReference>
<keyword evidence="5 8" id="KW-1133">Transmembrane helix</keyword>
<evidence type="ECO:0000313" key="10">
    <source>
        <dbReference type="EMBL" id="MCA9380321.1"/>
    </source>
</evidence>
<dbReference type="CDD" id="cd18179">
    <property type="entry name" value="ATP-synt_Vo_Ao_c_NTPK_rpt1"/>
    <property type="match status" value="1"/>
</dbReference>
<evidence type="ECO:0000256" key="7">
    <source>
        <dbReference type="ARBA" id="ARBA00023136"/>
    </source>
</evidence>
<evidence type="ECO:0000256" key="6">
    <source>
        <dbReference type="ARBA" id="ARBA00023065"/>
    </source>
</evidence>
<name>A0A955I8H3_9BACT</name>
<comment type="subcellular location">
    <subcellularLocation>
        <location evidence="1">Membrane</location>
        <topology evidence="1">Multi-pass membrane protein</topology>
    </subcellularLocation>
</comment>
<protein>
    <submittedName>
        <fullName evidence="10">V-type ATP synthase subunit K</fullName>
    </submittedName>
</protein>
<comment type="similarity">
    <text evidence="2 8">Belongs to the V-ATPase proteolipid subunit family.</text>
</comment>
<dbReference type="Pfam" id="PF00137">
    <property type="entry name" value="ATP-synt_C"/>
    <property type="match status" value="2"/>
</dbReference>
<reference evidence="10" key="2">
    <citation type="journal article" date="2021" name="Microbiome">
        <title>Successional dynamics and alternative stable states in a saline activated sludge microbial community over 9 years.</title>
        <authorList>
            <person name="Wang Y."/>
            <person name="Ye J."/>
            <person name="Ju F."/>
            <person name="Liu L."/>
            <person name="Boyd J.A."/>
            <person name="Deng Y."/>
            <person name="Parks D.H."/>
            <person name="Jiang X."/>
            <person name="Yin X."/>
            <person name="Woodcroft B.J."/>
            <person name="Tyson G.W."/>
            <person name="Hugenholtz P."/>
            <person name="Polz M.F."/>
            <person name="Zhang T."/>
        </authorList>
    </citation>
    <scope>NUCLEOTIDE SEQUENCE</scope>
    <source>
        <strain evidence="10">HKST-UBA15</strain>
    </source>
</reference>
<keyword evidence="4 8" id="KW-0812">Transmembrane</keyword>
<proteinExistence type="inferred from homology"/>
<dbReference type="NCBIfam" id="NF005124">
    <property type="entry name" value="PRK06558.1"/>
    <property type="match status" value="1"/>
</dbReference>
<feature type="transmembrane region" description="Helical" evidence="8">
    <location>
        <begin position="90"/>
        <end position="110"/>
    </location>
</feature>
<organism evidence="10 11">
    <name type="scientific">Candidatus Dojkabacteria bacterium</name>
    <dbReference type="NCBI Taxonomy" id="2099670"/>
    <lineage>
        <taxon>Bacteria</taxon>
        <taxon>Candidatus Dojkabacteria</taxon>
    </lineage>
</organism>
<evidence type="ECO:0000256" key="1">
    <source>
        <dbReference type="ARBA" id="ARBA00004141"/>
    </source>
</evidence>
<comment type="caution">
    <text evidence="10">The sequence shown here is derived from an EMBL/GenBank/DDBJ whole genome shotgun (WGS) entry which is preliminary data.</text>
</comment>
<dbReference type="AlphaFoldDB" id="A0A955I8H3"/>
<feature type="domain" description="V-ATPase proteolipid subunit C-like" evidence="9">
    <location>
        <begin position="94"/>
        <end position="150"/>
    </location>
</feature>
<dbReference type="GO" id="GO:0033179">
    <property type="term" value="C:proton-transporting V-type ATPase, V0 domain"/>
    <property type="evidence" value="ECO:0007669"/>
    <property type="project" value="InterPro"/>
</dbReference>
<evidence type="ECO:0000256" key="4">
    <source>
        <dbReference type="ARBA" id="ARBA00022692"/>
    </source>
</evidence>
<dbReference type="Gene3D" id="1.20.120.610">
    <property type="entry name" value="lithium bound rotor ring of v- atpase"/>
    <property type="match status" value="1"/>
</dbReference>
<dbReference type="InterPro" id="IPR002379">
    <property type="entry name" value="ATPase_proteolipid_c-like_dom"/>
</dbReference>
<keyword evidence="7 8" id="KW-0472">Membrane</keyword>
<feature type="domain" description="V-ATPase proteolipid subunit C-like" evidence="9">
    <location>
        <begin position="11"/>
        <end position="69"/>
    </location>
</feature>
<evidence type="ECO:0000256" key="3">
    <source>
        <dbReference type="ARBA" id="ARBA00022448"/>
    </source>
</evidence>
<keyword evidence="3 8" id="KW-0813">Transport</keyword>
<keyword evidence="6 8" id="KW-0406">Ion transport</keyword>
<dbReference type="EMBL" id="JAGQLL010000048">
    <property type="protein sequence ID" value="MCA9380321.1"/>
    <property type="molecule type" value="Genomic_DNA"/>
</dbReference>
<evidence type="ECO:0000259" key="9">
    <source>
        <dbReference type="Pfam" id="PF00137"/>
    </source>
</evidence>
<dbReference type="PRINTS" id="PR00122">
    <property type="entry name" value="VACATPASE"/>
</dbReference>
<sequence>MTIGVVLAVTAAVVSILLAGTGSILGTLSAAKSGAGVVSEKPKAFGGALLTSALPSSQGIYGFLAAVIILQKIGLITGELAQIDTNVGMALLFGAMPVAFLGLISGISQGKVVQAGTRILANNPADVGKAVILAVLVESMAVFGLLLSILVINSIQV</sequence>
<evidence type="ECO:0000256" key="8">
    <source>
        <dbReference type="RuleBase" id="RU363060"/>
    </source>
</evidence>
<evidence type="ECO:0000256" key="5">
    <source>
        <dbReference type="ARBA" id="ARBA00022989"/>
    </source>
</evidence>
<dbReference type="SUPFAM" id="SSF81333">
    <property type="entry name" value="F1F0 ATP synthase subunit C"/>
    <property type="match status" value="2"/>
</dbReference>
<evidence type="ECO:0000256" key="2">
    <source>
        <dbReference type="ARBA" id="ARBA00007296"/>
    </source>
</evidence>
<evidence type="ECO:0000313" key="11">
    <source>
        <dbReference type="Proteomes" id="UP000745577"/>
    </source>
</evidence>